<evidence type="ECO:0000313" key="2">
    <source>
        <dbReference type="Proteomes" id="UP000528322"/>
    </source>
</evidence>
<name>A0A7W7Y2P6_9BACT</name>
<keyword evidence="2" id="KW-1185">Reference proteome</keyword>
<reference evidence="1 2" key="1">
    <citation type="submission" date="2020-08" db="EMBL/GenBank/DDBJ databases">
        <title>Genomic Encyclopedia of Type Strains, Phase IV (KMG-IV): sequencing the most valuable type-strain genomes for metagenomic binning, comparative biology and taxonomic classification.</title>
        <authorList>
            <person name="Goeker M."/>
        </authorList>
    </citation>
    <scope>NUCLEOTIDE SEQUENCE [LARGE SCALE GENOMIC DNA]</scope>
    <source>
        <strain evidence="1 2">DSM 22071</strain>
    </source>
</reference>
<dbReference type="AlphaFoldDB" id="A0A7W7Y2P6"/>
<proteinExistence type="predicted"/>
<comment type="caution">
    <text evidence="1">The sequence shown here is derived from an EMBL/GenBank/DDBJ whole genome shotgun (WGS) entry which is preliminary data.</text>
</comment>
<dbReference type="RefSeq" id="WP_183728355.1">
    <property type="nucleotide sequence ID" value="NZ_JACHID010000001.1"/>
</dbReference>
<gene>
    <name evidence="1" type="ORF">HNR37_000132</name>
</gene>
<protein>
    <recommendedName>
        <fullName evidence="3">STAS domain-containing protein</fullName>
    </recommendedName>
</protein>
<accession>A0A7W7Y2P6</accession>
<dbReference type="EMBL" id="JACHID010000001">
    <property type="protein sequence ID" value="MBB5020829.1"/>
    <property type="molecule type" value="Genomic_DNA"/>
</dbReference>
<sequence length="87" mass="10040">MFELDADTLNISIDMDAEEVEQLRQFLQNRLEYIEHIGLQGPREKLGSSSLLQLLTAIKRNRPDLGITLFEGPLEFDQQGTQHWKLS</sequence>
<evidence type="ECO:0000313" key="1">
    <source>
        <dbReference type="EMBL" id="MBB5020829.1"/>
    </source>
</evidence>
<organism evidence="1 2">
    <name type="scientific">Desulfurispira natronophila</name>
    <dbReference type="NCBI Taxonomy" id="682562"/>
    <lineage>
        <taxon>Bacteria</taxon>
        <taxon>Pseudomonadati</taxon>
        <taxon>Chrysiogenota</taxon>
        <taxon>Chrysiogenia</taxon>
        <taxon>Chrysiogenales</taxon>
        <taxon>Chrysiogenaceae</taxon>
        <taxon>Desulfurispira</taxon>
    </lineage>
</organism>
<dbReference type="Proteomes" id="UP000528322">
    <property type="component" value="Unassembled WGS sequence"/>
</dbReference>
<evidence type="ECO:0008006" key="3">
    <source>
        <dbReference type="Google" id="ProtNLM"/>
    </source>
</evidence>